<evidence type="ECO:0000313" key="1">
    <source>
        <dbReference type="EMBL" id="MCZ0666616.1"/>
    </source>
</evidence>
<dbReference type="RefSeq" id="WP_009245498.1">
    <property type="nucleotide sequence ID" value="NZ_BAABXV010000001.1"/>
</dbReference>
<evidence type="ECO:0000313" key="2">
    <source>
        <dbReference type="Proteomes" id="UP001079535"/>
    </source>
</evidence>
<name>A0A9Q4HYE4_MEDGN</name>
<proteinExistence type="predicted"/>
<reference evidence="1" key="1">
    <citation type="submission" date="2022-11" db="EMBL/GenBank/DDBJ databases">
        <title>Temperate bacteriophages infecting mucin-degrading bacterium Ruminococcus gnavus from the human gut.</title>
        <authorList>
            <person name="Buttimer C."/>
        </authorList>
    </citation>
    <scope>NUCLEOTIDE SEQUENCE</scope>
    <source>
        <strain evidence="1">CCUG 49994</strain>
    </source>
</reference>
<organism evidence="1 2">
    <name type="scientific">Mediterraneibacter gnavus</name>
    <name type="common">Ruminococcus gnavus</name>
    <dbReference type="NCBI Taxonomy" id="33038"/>
    <lineage>
        <taxon>Bacteria</taxon>
        <taxon>Bacillati</taxon>
        <taxon>Bacillota</taxon>
        <taxon>Clostridia</taxon>
        <taxon>Lachnospirales</taxon>
        <taxon>Lachnospiraceae</taxon>
        <taxon>Mediterraneibacter</taxon>
    </lineage>
</organism>
<gene>
    <name evidence="1" type="ORF">OZZ17_03570</name>
</gene>
<dbReference type="Proteomes" id="UP001079535">
    <property type="component" value="Unassembled WGS sequence"/>
</dbReference>
<accession>A0A9Q4HYE4</accession>
<comment type="caution">
    <text evidence="1">The sequence shown here is derived from an EMBL/GenBank/DDBJ whole genome shotgun (WGS) entry which is preliminary data.</text>
</comment>
<dbReference type="AlphaFoldDB" id="A0A9Q4HYE4"/>
<dbReference type="EMBL" id="JAPRAY010000003">
    <property type="protein sequence ID" value="MCZ0666616.1"/>
    <property type="molecule type" value="Genomic_DNA"/>
</dbReference>
<sequence length="61" mass="6798">MVCPQCGNSEIKEEDNFCVACGAKLKKTCKCWVLKKDNYDCGESSCPGYKILMKRGISIET</sequence>
<protein>
    <submittedName>
        <fullName evidence="1">Zinc ribbon domain-containing protein</fullName>
    </submittedName>
</protein>